<dbReference type="Proteomes" id="UP001323617">
    <property type="component" value="Unassembled WGS sequence"/>
</dbReference>
<dbReference type="EMBL" id="JAFFHC010000005">
    <property type="protein sequence ID" value="KAK4676285.1"/>
    <property type="molecule type" value="Genomic_DNA"/>
</dbReference>
<proteinExistence type="predicted"/>
<feature type="compositionally biased region" description="Acidic residues" evidence="1">
    <location>
        <begin position="957"/>
        <end position="967"/>
    </location>
</feature>
<name>A0ABR0I7F3_9PEZI</name>
<evidence type="ECO:0000313" key="3">
    <source>
        <dbReference type="Proteomes" id="UP001323617"/>
    </source>
</evidence>
<dbReference type="RefSeq" id="XP_062799755.1">
    <property type="nucleotide sequence ID" value="XM_062948342.1"/>
</dbReference>
<organism evidence="2 3">
    <name type="scientific">Podospora pseudoanserina</name>
    <dbReference type="NCBI Taxonomy" id="2609844"/>
    <lineage>
        <taxon>Eukaryota</taxon>
        <taxon>Fungi</taxon>
        <taxon>Dikarya</taxon>
        <taxon>Ascomycota</taxon>
        <taxon>Pezizomycotina</taxon>
        <taxon>Sordariomycetes</taxon>
        <taxon>Sordariomycetidae</taxon>
        <taxon>Sordariales</taxon>
        <taxon>Podosporaceae</taxon>
        <taxon>Podospora</taxon>
    </lineage>
</organism>
<evidence type="ECO:0000256" key="1">
    <source>
        <dbReference type="SAM" id="MobiDB-lite"/>
    </source>
</evidence>
<feature type="region of interest" description="Disordered" evidence="1">
    <location>
        <begin position="943"/>
        <end position="972"/>
    </location>
</feature>
<protein>
    <submittedName>
        <fullName evidence="2">Uncharacterized protein</fullName>
    </submittedName>
</protein>
<gene>
    <name evidence="2" type="ORF">QC764_511220</name>
</gene>
<feature type="region of interest" description="Disordered" evidence="1">
    <location>
        <begin position="517"/>
        <end position="539"/>
    </location>
</feature>
<evidence type="ECO:0000313" key="2">
    <source>
        <dbReference type="EMBL" id="KAK4676285.1"/>
    </source>
</evidence>
<reference evidence="2 3" key="1">
    <citation type="journal article" date="2023" name="bioRxiv">
        <title>High-quality genome assemblies of four members of thePodospora anserinaspecies complex.</title>
        <authorList>
            <person name="Ament-Velasquez S.L."/>
            <person name="Vogan A.A."/>
            <person name="Wallerman O."/>
            <person name="Hartmann F."/>
            <person name="Gautier V."/>
            <person name="Silar P."/>
            <person name="Giraud T."/>
            <person name="Johannesson H."/>
        </authorList>
    </citation>
    <scope>NUCLEOTIDE SEQUENCE [LARGE SCALE GENOMIC DNA]</scope>
    <source>
        <strain evidence="2 3">CBS 124.78</strain>
    </source>
</reference>
<comment type="caution">
    <text evidence="2">The sequence shown here is derived from an EMBL/GenBank/DDBJ whole genome shotgun (WGS) entry which is preliminary data.</text>
</comment>
<accession>A0ABR0I7F3</accession>
<keyword evidence="3" id="KW-1185">Reference proteome</keyword>
<feature type="region of interest" description="Disordered" evidence="1">
    <location>
        <begin position="787"/>
        <end position="808"/>
    </location>
</feature>
<sequence>MAIFTGSKSRAINSPRHLTLRHARRNVYKARKAKGLALLGEDDDGPDLLPGEERLNSFWAPSLVAGPQYTITAEQTVTAMNNDQPLLLLSQQTFSVDAPQFMLPEQSVYSVYPPSGYPEENRMLPHVVLSDPHLPWERIGSPSTEGNGDTRRRVPWLALFTFTQEEIKLNPGDLKGLPNLPAGQEWQQTSTLSMKMTVGQMRGITNAANPIQDGEEGFRNVNDKKGEFIFIKSNLFKSLFSAFDENGNRIEKDKPDVSQYAYLSHVRKINTTGMAISGTEDVGIFSIVVGARSGPMQNKTPVSVAVHLVSIEGVEQMTFPNPEEKQFVCLCSLHSWNYTVMPPNMLNVYDSFVDLGRSLSVLRPPQDVIDSLKGNRVSERLAKRLEDGFTLVKYRLQTGESTMAFYRSPFTPTVVPKNPYFDTCSNSGQDFQVLDQELGIVDVTYSSAWNLGRVLAVGDQGFTAALSRLRGAIHKSAMHKIKLAAAKKLGGETSVRTLAEVLDGMKHTVNRLHEMSEGLPTETPDPVDGPSDPATPPTSSWVRWFRPILGPKRTRALDLNNRIIEQQYLEAATEAALELSLAQGSDEKHQIVYDETNSPVSTDWMVVLAFVMDRMFLSGVPAHYLISDPSHLSPESLKFFYIDPNWVDAMIDGTLSLGNEKGTDMDRAAIKEAVNRFIKHLPEEQKHRPQVPTYGFYLRSDLVTMFPDLKVDTVRKDQEAPPQAPLLRHEIVADGVMLGLLDRTPGSVDFDKLIFTQPPHQPCFAVGNSLGADHLTVNMRKQYTVDKEERKLDPSNPQLPFKPPIEQSPTSKDNFFLWNTVPRAVQPDVEDDLRLLRSTRLAKVQLDMLNDKNLMKPYKHPNNPEGPDIVPFEDDTPNSALFAMQLTEPIYYLEIDLKKRGSGQPVPAIASLQPPENTTMIRSLAFAVPEGPQTLRTLHSTNHPIVPKLFPPTAASGDEDSGSEDDSDHPFLRPRAASTAASSIFSLDTSEPAPLAYSPCDAPHIRSIPTVTSPILPPSPSTPHFARLAIRAAIAAEDPAGPPVFKCTAYTPNQNAIYTNSLNLPKDIVFSILVSNTQSNYMLKEFDVCIPLGDTKYQGRNMLMKTYQGAGATILSNLRFNALLQFSKLHDPELDVLMLRLLPRSSSGFVSVRKVYELSSILSLAYLNDYGKGDRVVRLITLAYFRGARERDPIRGEFEVVLSNDG</sequence>
<dbReference type="GeneID" id="87969207"/>